<sequence>MTHAPEHVVVEADDLGQAGEKLAGLRAAGFTGTAGVLLTEDAARQAARTVQQLQTAIDNIPAPIFSKDADGAYGACNTAFEAYVGVPRNRIIGRTVHQIWSPEMADVYAAADQALLDAGGKQVYEAQVRYADGTLHDVTFYKGILTDEHGAVRGLAGAMLDITERRALEDRLRVLADTDPLTGAANRALFTRRLTEAVARAGTHPPAVLLIDLDDFKAVNDSLGHDVGDQFLIAVTARLHDGLDDGDTVARLGGDEFAVLLEDSSRWQVARTVRRITAALGRTVDAGGHPLTPRASIGVAQARPGDSGDDLLRHADIALYEAKDGGKGRYAYHRPGMRTRVVDQSAMLTALRQALTAGRLSVHYQPIVRLDDGQVSGVEALARWRDPARGWVPPTEFVAAAERGGLIAALGEWMLGAVCRRTGPPATYLNTSAHELREPRFADRVAAALATTGLAPSRLIIEVTESAAVEDETVLATLHRVRALGVRIALDDFGTGRSSLSLLVNAPVDVIKLDPAFTARITEDGRHATVARAVARLAGSLGIEAVAKGVETAAQARGVREAGFGLAQGRHVGAPMPDGDLDAYLRDAPEPRSGSGTRPGVRLA</sequence>
<evidence type="ECO:0000259" key="2">
    <source>
        <dbReference type="PROSITE" id="PS50112"/>
    </source>
</evidence>
<dbReference type="NCBIfam" id="TIGR00229">
    <property type="entry name" value="sensory_box"/>
    <property type="match status" value="1"/>
</dbReference>
<dbReference type="PROSITE" id="PS50113">
    <property type="entry name" value="PAC"/>
    <property type="match status" value="1"/>
</dbReference>
<dbReference type="Gene3D" id="3.30.450.20">
    <property type="entry name" value="PAS domain"/>
    <property type="match status" value="1"/>
</dbReference>
<dbReference type="PROSITE" id="PS50887">
    <property type="entry name" value="GGDEF"/>
    <property type="match status" value="1"/>
</dbReference>
<dbReference type="InterPro" id="IPR000700">
    <property type="entry name" value="PAS-assoc_C"/>
</dbReference>
<proteinExistence type="predicted"/>
<dbReference type="PROSITE" id="PS50883">
    <property type="entry name" value="EAL"/>
    <property type="match status" value="1"/>
</dbReference>
<dbReference type="InterPro" id="IPR052155">
    <property type="entry name" value="Biofilm_reg_signaling"/>
</dbReference>
<dbReference type="InterPro" id="IPR000014">
    <property type="entry name" value="PAS"/>
</dbReference>
<reference evidence="6 7" key="1">
    <citation type="submission" date="2021-01" db="EMBL/GenBank/DDBJ databases">
        <title>Whole genome shotgun sequence of Actinoplanes palleronii NBRC 14916.</title>
        <authorList>
            <person name="Komaki H."/>
            <person name="Tamura T."/>
        </authorList>
    </citation>
    <scope>NUCLEOTIDE SEQUENCE [LARGE SCALE GENOMIC DNA]</scope>
    <source>
        <strain evidence="6 7">NBRC 14916</strain>
    </source>
</reference>
<dbReference type="Pfam" id="PF00990">
    <property type="entry name" value="GGDEF"/>
    <property type="match status" value="1"/>
</dbReference>
<evidence type="ECO:0000259" key="4">
    <source>
        <dbReference type="PROSITE" id="PS50883"/>
    </source>
</evidence>
<dbReference type="CDD" id="cd00130">
    <property type="entry name" value="PAS"/>
    <property type="match status" value="1"/>
</dbReference>
<accession>A0ABQ4BRB7</accession>
<dbReference type="InterPro" id="IPR001633">
    <property type="entry name" value="EAL_dom"/>
</dbReference>
<dbReference type="RefSeq" id="WP_203830830.1">
    <property type="nucleotide sequence ID" value="NZ_BAAATY010000059.1"/>
</dbReference>
<dbReference type="Gene3D" id="3.30.70.270">
    <property type="match status" value="1"/>
</dbReference>
<dbReference type="NCBIfam" id="TIGR00254">
    <property type="entry name" value="GGDEF"/>
    <property type="match status" value="1"/>
</dbReference>
<dbReference type="Gene3D" id="3.20.20.450">
    <property type="entry name" value="EAL domain"/>
    <property type="match status" value="1"/>
</dbReference>
<evidence type="ECO:0000259" key="3">
    <source>
        <dbReference type="PROSITE" id="PS50113"/>
    </source>
</evidence>
<dbReference type="InterPro" id="IPR043128">
    <property type="entry name" value="Rev_trsase/Diguanyl_cyclase"/>
</dbReference>
<dbReference type="CDD" id="cd01948">
    <property type="entry name" value="EAL"/>
    <property type="match status" value="1"/>
</dbReference>
<dbReference type="InterPro" id="IPR000160">
    <property type="entry name" value="GGDEF_dom"/>
</dbReference>
<dbReference type="InterPro" id="IPR035965">
    <property type="entry name" value="PAS-like_dom_sf"/>
</dbReference>
<dbReference type="SMART" id="SM00052">
    <property type="entry name" value="EAL"/>
    <property type="match status" value="1"/>
</dbReference>
<dbReference type="SUPFAM" id="SSF55785">
    <property type="entry name" value="PYP-like sensor domain (PAS domain)"/>
    <property type="match status" value="1"/>
</dbReference>
<name>A0ABQ4BRB7_9ACTN</name>
<dbReference type="PANTHER" id="PTHR44757:SF2">
    <property type="entry name" value="BIOFILM ARCHITECTURE MAINTENANCE PROTEIN MBAA"/>
    <property type="match status" value="1"/>
</dbReference>
<comment type="caution">
    <text evidence="6">The sequence shown here is derived from an EMBL/GenBank/DDBJ whole genome shotgun (WGS) entry which is preliminary data.</text>
</comment>
<dbReference type="PANTHER" id="PTHR44757">
    <property type="entry name" value="DIGUANYLATE CYCLASE DGCP"/>
    <property type="match status" value="1"/>
</dbReference>
<dbReference type="Proteomes" id="UP000624709">
    <property type="component" value="Unassembled WGS sequence"/>
</dbReference>
<dbReference type="SMART" id="SM00267">
    <property type="entry name" value="GGDEF"/>
    <property type="match status" value="1"/>
</dbReference>
<evidence type="ECO:0000313" key="7">
    <source>
        <dbReference type="Proteomes" id="UP000624709"/>
    </source>
</evidence>
<feature type="domain" description="PAC" evidence="3">
    <location>
        <begin position="122"/>
        <end position="174"/>
    </location>
</feature>
<evidence type="ECO:0000313" key="6">
    <source>
        <dbReference type="EMBL" id="GIE73200.1"/>
    </source>
</evidence>
<feature type="domain" description="PAS" evidence="2">
    <location>
        <begin position="49"/>
        <end position="119"/>
    </location>
</feature>
<dbReference type="CDD" id="cd01949">
    <property type="entry name" value="GGDEF"/>
    <property type="match status" value="1"/>
</dbReference>
<evidence type="ECO:0000259" key="5">
    <source>
        <dbReference type="PROSITE" id="PS50887"/>
    </source>
</evidence>
<gene>
    <name evidence="6" type="ORF">Apa02nite_093080</name>
</gene>
<evidence type="ECO:0000256" key="1">
    <source>
        <dbReference type="SAM" id="MobiDB-lite"/>
    </source>
</evidence>
<dbReference type="EMBL" id="BOMS01000166">
    <property type="protein sequence ID" value="GIE73200.1"/>
    <property type="molecule type" value="Genomic_DNA"/>
</dbReference>
<dbReference type="Pfam" id="PF08448">
    <property type="entry name" value="PAS_4"/>
    <property type="match status" value="1"/>
</dbReference>
<dbReference type="SUPFAM" id="SSF141868">
    <property type="entry name" value="EAL domain-like"/>
    <property type="match status" value="1"/>
</dbReference>
<dbReference type="InterPro" id="IPR035919">
    <property type="entry name" value="EAL_sf"/>
</dbReference>
<keyword evidence="7" id="KW-1185">Reference proteome</keyword>
<dbReference type="SUPFAM" id="SSF55073">
    <property type="entry name" value="Nucleotide cyclase"/>
    <property type="match status" value="1"/>
</dbReference>
<dbReference type="SMART" id="SM00091">
    <property type="entry name" value="PAS"/>
    <property type="match status" value="1"/>
</dbReference>
<dbReference type="PROSITE" id="PS50112">
    <property type="entry name" value="PAS"/>
    <property type="match status" value="1"/>
</dbReference>
<protein>
    <submittedName>
        <fullName evidence="6">Bifunctional diguanylate cyclase/phosphodiesterase</fullName>
    </submittedName>
</protein>
<feature type="region of interest" description="Disordered" evidence="1">
    <location>
        <begin position="577"/>
        <end position="604"/>
    </location>
</feature>
<feature type="domain" description="GGDEF" evidence="5">
    <location>
        <begin position="204"/>
        <end position="335"/>
    </location>
</feature>
<feature type="domain" description="EAL" evidence="4">
    <location>
        <begin position="344"/>
        <end position="589"/>
    </location>
</feature>
<dbReference type="InterPro" id="IPR029787">
    <property type="entry name" value="Nucleotide_cyclase"/>
</dbReference>
<dbReference type="InterPro" id="IPR013656">
    <property type="entry name" value="PAS_4"/>
</dbReference>
<dbReference type="Pfam" id="PF00563">
    <property type="entry name" value="EAL"/>
    <property type="match status" value="1"/>
</dbReference>
<organism evidence="6 7">
    <name type="scientific">Actinoplanes palleronii</name>
    <dbReference type="NCBI Taxonomy" id="113570"/>
    <lineage>
        <taxon>Bacteria</taxon>
        <taxon>Bacillati</taxon>
        <taxon>Actinomycetota</taxon>
        <taxon>Actinomycetes</taxon>
        <taxon>Micromonosporales</taxon>
        <taxon>Micromonosporaceae</taxon>
        <taxon>Actinoplanes</taxon>
    </lineage>
</organism>